<protein>
    <recommendedName>
        <fullName evidence="1">Transcriptional repressor PaaX-like central Cas2-like domain-containing protein</fullName>
    </recommendedName>
</protein>
<dbReference type="Proteomes" id="UP000176786">
    <property type="component" value="Unassembled WGS sequence"/>
</dbReference>
<evidence type="ECO:0000313" key="2">
    <source>
        <dbReference type="EMBL" id="OGE85635.1"/>
    </source>
</evidence>
<reference evidence="2 3" key="1">
    <citation type="journal article" date="2016" name="Nat. Commun.">
        <title>Thousands of microbial genomes shed light on interconnected biogeochemical processes in an aquifer system.</title>
        <authorList>
            <person name="Anantharaman K."/>
            <person name="Brown C.T."/>
            <person name="Hug L.A."/>
            <person name="Sharon I."/>
            <person name="Castelle C.J."/>
            <person name="Probst A.J."/>
            <person name="Thomas B.C."/>
            <person name="Singh A."/>
            <person name="Wilkins M.J."/>
            <person name="Karaoz U."/>
            <person name="Brodie E.L."/>
            <person name="Williams K.H."/>
            <person name="Hubbard S.S."/>
            <person name="Banfield J.F."/>
        </authorList>
    </citation>
    <scope>NUCLEOTIDE SEQUENCE [LARGE SCALE GENOMIC DNA]</scope>
</reference>
<dbReference type="PANTHER" id="PTHR30319:SF1">
    <property type="entry name" value="TRANSCRIPTIONAL REPRESSOR PAAX"/>
    <property type="match status" value="1"/>
</dbReference>
<dbReference type="PANTHER" id="PTHR30319">
    <property type="entry name" value="PHENYLACETIC ACID REGULATOR-RELATED TRANSCRIPTIONAL REPRESSOR"/>
    <property type="match status" value="1"/>
</dbReference>
<dbReference type="Gene3D" id="3.30.70.2650">
    <property type="match status" value="1"/>
</dbReference>
<dbReference type="Pfam" id="PF20803">
    <property type="entry name" value="PaaX_M"/>
    <property type="match status" value="1"/>
</dbReference>
<sequence>MATKNKKSLTYVVLEKLESSLEQWVTIYTHGAGDPDFNLWNLSYKGFKPRYFKSNLNRLQKNQQVALRQRGPKVEARITRQGLVLWRNKKFEQLKIAKPEKWDGLWRCAIFDIPEKKSSMRNSLRRKLKELGFKQVQFSVWVCPYPCRNELVEVCRHYRAEQYVSLLEGKYLGNENNIRKQFNL</sequence>
<comment type="caution">
    <text evidence="2">The sequence shown here is derived from an EMBL/GenBank/DDBJ whole genome shotgun (WGS) entry which is preliminary data.</text>
</comment>
<gene>
    <name evidence="2" type="ORF">A3J48_04080</name>
</gene>
<dbReference type="AlphaFoldDB" id="A0A1F5P717"/>
<accession>A0A1F5P717</accession>
<name>A0A1F5P717_9BACT</name>
<evidence type="ECO:0000259" key="1">
    <source>
        <dbReference type="Pfam" id="PF20803"/>
    </source>
</evidence>
<dbReference type="SUPFAM" id="SSF143430">
    <property type="entry name" value="TTP0101/SSO1404-like"/>
    <property type="match status" value="1"/>
</dbReference>
<proteinExistence type="predicted"/>
<dbReference type="InterPro" id="IPR048846">
    <property type="entry name" value="PaaX-like_central"/>
</dbReference>
<organism evidence="2 3">
    <name type="scientific">Candidatus Doudnabacteria bacterium RIFCSPHIGHO2_02_FULL_46_11</name>
    <dbReference type="NCBI Taxonomy" id="1817832"/>
    <lineage>
        <taxon>Bacteria</taxon>
        <taxon>Candidatus Doudnaibacteriota</taxon>
    </lineage>
</organism>
<feature type="domain" description="Transcriptional repressor PaaX-like central Cas2-like" evidence="1">
    <location>
        <begin position="100"/>
        <end position="177"/>
    </location>
</feature>
<evidence type="ECO:0000313" key="3">
    <source>
        <dbReference type="Proteomes" id="UP000176786"/>
    </source>
</evidence>
<dbReference type="EMBL" id="MFES01000023">
    <property type="protein sequence ID" value="OGE85635.1"/>
    <property type="molecule type" value="Genomic_DNA"/>
</dbReference>
<dbReference type="GO" id="GO:0006351">
    <property type="term" value="P:DNA-templated transcription"/>
    <property type="evidence" value="ECO:0007669"/>
    <property type="project" value="TreeGrafter"/>
</dbReference>